<gene>
    <name evidence="2" type="ORF">CYMTET_49632</name>
</gene>
<dbReference type="Proteomes" id="UP001190700">
    <property type="component" value="Unassembled WGS sequence"/>
</dbReference>
<evidence type="ECO:0000256" key="1">
    <source>
        <dbReference type="SAM" id="MobiDB-lite"/>
    </source>
</evidence>
<reference evidence="2 3" key="1">
    <citation type="journal article" date="2015" name="Genome Biol. Evol.">
        <title>Comparative Genomics of a Bacterivorous Green Alga Reveals Evolutionary Causalities and Consequences of Phago-Mixotrophic Mode of Nutrition.</title>
        <authorList>
            <person name="Burns J.A."/>
            <person name="Paasch A."/>
            <person name="Narechania A."/>
            <person name="Kim E."/>
        </authorList>
    </citation>
    <scope>NUCLEOTIDE SEQUENCE [LARGE SCALE GENOMIC DNA]</scope>
    <source>
        <strain evidence="2 3">PLY_AMNH</strain>
    </source>
</reference>
<dbReference type="EMBL" id="LGRX02033615">
    <property type="protein sequence ID" value="KAK3240532.1"/>
    <property type="molecule type" value="Genomic_DNA"/>
</dbReference>
<dbReference type="AlphaFoldDB" id="A0AAE0EUI0"/>
<feature type="region of interest" description="Disordered" evidence="1">
    <location>
        <begin position="39"/>
        <end position="99"/>
    </location>
</feature>
<feature type="compositionally biased region" description="Polar residues" evidence="1">
    <location>
        <begin position="39"/>
        <end position="52"/>
    </location>
</feature>
<feature type="compositionally biased region" description="Low complexity" evidence="1">
    <location>
        <begin position="85"/>
        <end position="99"/>
    </location>
</feature>
<accession>A0AAE0EUI0</accession>
<name>A0AAE0EUI0_9CHLO</name>
<organism evidence="2 3">
    <name type="scientific">Cymbomonas tetramitiformis</name>
    <dbReference type="NCBI Taxonomy" id="36881"/>
    <lineage>
        <taxon>Eukaryota</taxon>
        <taxon>Viridiplantae</taxon>
        <taxon>Chlorophyta</taxon>
        <taxon>Pyramimonadophyceae</taxon>
        <taxon>Pyramimonadales</taxon>
        <taxon>Pyramimonadaceae</taxon>
        <taxon>Cymbomonas</taxon>
    </lineage>
</organism>
<proteinExistence type="predicted"/>
<keyword evidence="3" id="KW-1185">Reference proteome</keyword>
<sequence>MDACAVVGSTSMAALHCEMNPIAFDSNSKMVAACKQRVNNFDNEPTPSGETNNKPKKKTPVAAETLKADVGEPGAAEGVDPGPSAAHAFAGAARLSAPP</sequence>
<comment type="caution">
    <text evidence="2">The sequence shown here is derived from an EMBL/GenBank/DDBJ whole genome shotgun (WGS) entry which is preliminary data.</text>
</comment>
<evidence type="ECO:0000313" key="2">
    <source>
        <dbReference type="EMBL" id="KAK3240532.1"/>
    </source>
</evidence>
<evidence type="ECO:0000313" key="3">
    <source>
        <dbReference type="Proteomes" id="UP001190700"/>
    </source>
</evidence>
<protein>
    <submittedName>
        <fullName evidence="2">Uncharacterized protein</fullName>
    </submittedName>
</protein>